<dbReference type="AlphaFoldDB" id="A0A5C3QSU6"/>
<dbReference type="EMBL" id="ML178817">
    <property type="protein sequence ID" value="TFL05053.1"/>
    <property type="molecule type" value="Genomic_DNA"/>
</dbReference>
<protein>
    <submittedName>
        <fullName evidence="2">Uncharacterized protein</fullName>
    </submittedName>
</protein>
<keyword evidence="1" id="KW-1133">Transmembrane helix</keyword>
<keyword evidence="1" id="KW-0472">Membrane</keyword>
<keyword evidence="3" id="KW-1185">Reference proteome</keyword>
<dbReference type="Proteomes" id="UP000305067">
    <property type="component" value="Unassembled WGS sequence"/>
</dbReference>
<feature type="transmembrane region" description="Helical" evidence="1">
    <location>
        <begin position="29"/>
        <end position="48"/>
    </location>
</feature>
<evidence type="ECO:0000313" key="2">
    <source>
        <dbReference type="EMBL" id="TFL05053.1"/>
    </source>
</evidence>
<feature type="transmembrane region" description="Helical" evidence="1">
    <location>
        <begin position="55"/>
        <end position="75"/>
    </location>
</feature>
<evidence type="ECO:0000256" key="1">
    <source>
        <dbReference type="SAM" id="Phobius"/>
    </source>
</evidence>
<proteinExistence type="predicted"/>
<evidence type="ECO:0000313" key="3">
    <source>
        <dbReference type="Proteomes" id="UP000305067"/>
    </source>
</evidence>
<name>A0A5C3QSU6_9AGAR</name>
<keyword evidence="1" id="KW-0812">Transmembrane</keyword>
<reference evidence="2 3" key="1">
    <citation type="journal article" date="2019" name="Nat. Ecol. Evol.">
        <title>Megaphylogeny resolves global patterns of mushroom evolution.</title>
        <authorList>
            <person name="Varga T."/>
            <person name="Krizsan K."/>
            <person name="Foldi C."/>
            <person name="Dima B."/>
            <person name="Sanchez-Garcia M."/>
            <person name="Sanchez-Ramirez S."/>
            <person name="Szollosi G.J."/>
            <person name="Szarkandi J.G."/>
            <person name="Papp V."/>
            <person name="Albert L."/>
            <person name="Andreopoulos W."/>
            <person name="Angelini C."/>
            <person name="Antonin V."/>
            <person name="Barry K.W."/>
            <person name="Bougher N.L."/>
            <person name="Buchanan P."/>
            <person name="Buyck B."/>
            <person name="Bense V."/>
            <person name="Catcheside P."/>
            <person name="Chovatia M."/>
            <person name="Cooper J."/>
            <person name="Damon W."/>
            <person name="Desjardin D."/>
            <person name="Finy P."/>
            <person name="Geml J."/>
            <person name="Haridas S."/>
            <person name="Hughes K."/>
            <person name="Justo A."/>
            <person name="Karasinski D."/>
            <person name="Kautmanova I."/>
            <person name="Kiss B."/>
            <person name="Kocsube S."/>
            <person name="Kotiranta H."/>
            <person name="LaButti K.M."/>
            <person name="Lechner B.E."/>
            <person name="Liimatainen K."/>
            <person name="Lipzen A."/>
            <person name="Lukacs Z."/>
            <person name="Mihaltcheva S."/>
            <person name="Morgado L.N."/>
            <person name="Niskanen T."/>
            <person name="Noordeloos M.E."/>
            <person name="Ohm R.A."/>
            <person name="Ortiz-Santana B."/>
            <person name="Ovrebo C."/>
            <person name="Racz N."/>
            <person name="Riley R."/>
            <person name="Savchenko A."/>
            <person name="Shiryaev A."/>
            <person name="Soop K."/>
            <person name="Spirin V."/>
            <person name="Szebenyi C."/>
            <person name="Tomsovsky M."/>
            <person name="Tulloss R.E."/>
            <person name="Uehling J."/>
            <person name="Grigoriev I.V."/>
            <person name="Vagvolgyi C."/>
            <person name="Papp T."/>
            <person name="Martin F.M."/>
            <person name="Miettinen O."/>
            <person name="Hibbett D.S."/>
            <person name="Nagy L.G."/>
        </authorList>
    </citation>
    <scope>NUCLEOTIDE SEQUENCE [LARGE SCALE GENOMIC DNA]</scope>
    <source>
        <strain evidence="2 3">CBS 309.79</strain>
    </source>
</reference>
<accession>A0A5C3QSU6</accession>
<sequence length="79" mass="9204">MCCFFSFLLVSYAAERDLAYLPYSSSFVVSFHIPVCRLLLLLCLHLFYYPSLAIIFLQADVLCASLPFLLMLMNYRQYT</sequence>
<organism evidence="2 3">
    <name type="scientific">Pterulicium gracile</name>
    <dbReference type="NCBI Taxonomy" id="1884261"/>
    <lineage>
        <taxon>Eukaryota</taxon>
        <taxon>Fungi</taxon>
        <taxon>Dikarya</taxon>
        <taxon>Basidiomycota</taxon>
        <taxon>Agaricomycotina</taxon>
        <taxon>Agaricomycetes</taxon>
        <taxon>Agaricomycetidae</taxon>
        <taxon>Agaricales</taxon>
        <taxon>Pleurotineae</taxon>
        <taxon>Pterulaceae</taxon>
        <taxon>Pterulicium</taxon>
    </lineage>
</organism>
<gene>
    <name evidence="2" type="ORF">BDV98DRAFT_561383</name>
</gene>